<feature type="transmembrane region" description="Helical" evidence="1">
    <location>
        <begin position="128"/>
        <end position="154"/>
    </location>
</feature>
<keyword evidence="1" id="KW-0812">Transmembrane</keyword>
<dbReference type="AlphaFoldDB" id="A0AAN6JJH7"/>
<keyword evidence="3" id="KW-1185">Reference proteome</keyword>
<name>A0AAN6JJH7_9BASI</name>
<gene>
    <name evidence="2" type="ORF">OC842_005000</name>
</gene>
<feature type="non-terminal residue" evidence="2">
    <location>
        <position position="196"/>
    </location>
</feature>
<dbReference type="EMBL" id="JAPDMQ010000327">
    <property type="protein sequence ID" value="KAK0527053.1"/>
    <property type="molecule type" value="Genomic_DNA"/>
</dbReference>
<keyword evidence="1" id="KW-0472">Membrane</keyword>
<feature type="transmembrane region" description="Helical" evidence="1">
    <location>
        <begin position="90"/>
        <end position="107"/>
    </location>
</feature>
<reference evidence="2" key="1">
    <citation type="journal article" date="2023" name="PhytoFront">
        <title>Draft Genome Resources of Seven Strains of Tilletia horrida, Causal Agent of Kernel Smut of Rice.</title>
        <authorList>
            <person name="Khanal S."/>
            <person name="Antony Babu S."/>
            <person name="Zhou X.G."/>
        </authorList>
    </citation>
    <scope>NUCLEOTIDE SEQUENCE</scope>
    <source>
        <strain evidence="2">TX3</strain>
    </source>
</reference>
<keyword evidence="1" id="KW-1133">Transmembrane helix</keyword>
<evidence type="ECO:0000256" key="1">
    <source>
        <dbReference type="SAM" id="Phobius"/>
    </source>
</evidence>
<dbReference type="Proteomes" id="UP001176521">
    <property type="component" value="Unassembled WGS sequence"/>
</dbReference>
<proteinExistence type="predicted"/>
<accession>A0AAN6JJH7</accession>
<organism evidence="2 3">
    <name type="scientific">Tilletia horrida</name>
    <dbReference type="NCBI Taxonomy" id="155126"/>
    <lineage>
        <taxon>Eukaryota</taxon>
        <taxon>Fungi</taxon>
        <taxon>Dikarya</taxon>
        <taxon>Basidiomycota</taxon>
        <taxon>Ustilaginomycotina</taxon>
        <taxon>Exobasidiomycetes</taxon>
        <taxon>Tilletiales</taxon>
        <taxon>Tilletiaceae</taxon>
        <taxon>Tilletia</taxon>
    </lineage>
</organism>
<sequence length="196" mass="21522">MAPPLTTSIIIEIVLIPIFAVLAGVTIYNFIRLRSVKLSFGFCSPLRLTDLLTWACILTLLSYALLFSSVLCLYNSTRTHHTVFAREDKGVHGVTTIASVLVIIGVLNSRELFVVPADADSSAELSKIAHIGTVLYIVITAVLAVLILLAKLGHSYVFSIDEVADEEEWREQQAWTPLALNMTVLAFPLLVARLAR</sequence>
<protein>
    <submittedName>
        <fullName evidence="2">Uncharacterized protein</fullName>
    </submittedName>
</protein>
<feature type="transmembrane region" description="Helical" evidence="1">
    <location>
        <begin position="51"/>
        <end position="70"/>
    </location>
</feature>
<comment type="caution">
    <text evidence="2">The sequence shown here is derived from an EMBL/GenBank/DDBJ whole genome shotgun (WGS) entry which is preliminary data.</text>
</comment>
<evidence type="ECO:0000313" key="2">
    <source>
        <dbReference type="EMBL" id="KAK0527053.1"/>
    </source>
</evidence>
<feature type="transmembrane region" description="Helical" evidence="1">
    <location>
        <begin position="6"/>
        <end position="31"/>
    </location>
</feature>
<evidence type="ECO:0000313" key="3">
    <source>
        <dbReference type="Proteomes" id="UP001176521"/>
    </source>
</evidence>